<evidence type="ECO:0000256" key="2">
    <source>
        <dbReference type="PROSITE-ProRule" id="PRU00191"/>
    </source>
</evidence>
<protein>
    <recommendedName>
        <fullName evidence="3">SH2 domain-containing protein</fullName>
    </recommendedName>
</protein>
<dbReference type="PANTHER" id="PTHR11801">
    <property type="entry name" value="SIGNAL TRANSDUCER AND ACTIVATOR OF TRANSCRIPTION"/>
    <property type="match status" value="1"/>
</dbReference>
<dbReference type="InterPro" id="IPR001217">
    <property type="entry name" value="STAT"/>
</dbReference>
<evidence type="ECO:0000259" key="3">
    <source>
        <dbReference type="PROSITE" id="PS50001"/>
    </source>
</evidence>
<name>A0A8J2KTG0_9HEXA</name>
<gene>
    <name evidence="4" type="ORF">AFUS01_LOCUS20474</name>
</gene>
<dbReference type="AlphaFoldDB" id="A0A8J2KTG0"/>
<dbReference type="InterPro" id="IPR000980">
    <property type="entry name" value="SH2"/>
</dbReference>
<dbReference type="EMBL" id="CAJVCH010221312">
    <property type="protein sequence ID" value="CAG7731920.1"/>
    <property type="molecule type" value="Genomic_DNA"/>
</dbReference>
<keyword evidence="1 2" id="KW-0727">SH2 domain</keyword>
<keyword evidence="5" id="KW-1185">Reference proteome</keyword>
<dbReference type="PROSITE" id="PS50001">
    <property type="entry name" value="SH2"/>
    <property type="match status" value="1"/>
</dbReference>
<proteinExistence type="predicted"/>
<dbReference type="GO" id="GO:0003700">
    <property type="term" value="F:DNA-binding transcription factor activity"/>
    <property type="evidence" value="ECO:0007669"/>
    <property type="project" value="InterPro"/>
</dbReference>
<evidence type="ECO:0000256" key="1">
    <source>
        <dbReference type="ARBA" id="ARBA00022999"/>
    </source>
</evidence>
<organism evidence="4 5">
    <name type="scientific">Allacma fusca</name>
    <dbReference type="NCBI Taxonomy" id="39272"/>
    <lineage>
        <taxon>Eukaryota</taxon>
        <taxon>Metazoa</taxon>
        <taxon>Ecdysozoa</taxon>
        <taxon>Arthropoda</taxon>
        <taxon>Hexapoda</taxon>
        <taxon>Collembola</taxon>
        <taxon>Symphypleona</taxon>
        <taxon>Sminthuridae</taxon>
        <taxon>Allacma</taxon>
    </lineage>
</organism>
<comment type="caution">
    <text evidence="4">The sequence shown here is derived from an EMBL/GenBank/DDBJ whole genome shotgun (WGS) entry which is preliminary data.</text>
</comment>
<dbReference type="InterPro" id="IPR013801">
    <property type="entry name" value="STAT_TF_DNA-bd"/>
</dbReference>
<dbReference type="GO" id="GO:0003677">
    <property type="term" value="F:DNA binding"/>
    <property type="evidence" value="ECO:0007669"/>
    <property type="project" value="InterPro"/>
</dbReference>
<reference evidence="4" key="1">
    <citation type="submission" date="2021-06" db="EMBL/GenBank/DDBJ databases">
        <authorList>
            <person name="Hodson N. C."/>
            <person name="Mongue J. A."/>
            <person name="Jaron S. K."/>
        </authorList>
    </citation>
    <scope>NUCLEOTIDE SEQUENCE</scope>
</reference>
<dbReference type="Pfam" id="PF02864">
    <property type="entry name" value="STAT_bind"/>
    <property type="match status" value="1"/>
</dbReference>
<evidence type="ECO:0000313" key="5">
    <source>
        <dbReference type="Proteomes" id="UP000708208"/>
    </source>
</evidence>
<dbReference type="GO" id="GO:0007165">
    <property type="term" value="P:signal transduction"/>
    <property type="evidence" value="ECO:0007669"/>
    <property type="project" value="InterPro"/>
</dbReference>
<dbReference type="Proteomes" id="UP000708208">
    <property type="component" value="Unassembled WGS sequence"/>
</dbReference>
<dbReference type="OrthoDB" id="19300at2759"/>
<dbReference type="Pfam" id="PF00017">
    <property type="entry name" value="SH2"/>
    <property type="match status" value="1"/>
</dbReference>
<sequence>MALLEAVRQLHEGPQHDIDTFYEKKFQDRIAVSRKLREIAAEFLERTLLAEVEDPVEVEIINWYREFQNSLQSRNYGDELLKQNDFFTPRKWHTEFKSCLKHELKILSDAWVSIAKIGLQKCNALQEQLFQNVSNIVAPEDLHTVTLVWGWPNPSKTLPTEQELRKQINEELDSLVRYIYFCVPVLLEHCGSFRPSYFSSQFPDFKEKWGTEYRWRLRTINNIKAFLRNVLVSSAAWRHVSHCSPTDSIQRIHHLIKQVNASITKITSQAMIVTQQPHGTIKKESKFDLEIRMFGEDFLKVDQVCVPKITVITETHAESLHRDGILTKDILNGCGKLQSTKPSPKLPTATYNDKEQWTNVVYERMSIPKRPHNGSRPRAVLKETFFILFHTELTFDGEPVHVWTCSTPFVYTTNTSQECEGNATIFWDMYVFYKDPFNLSSARVAKVWQVQAALCRYIQNESGVSWELNRYSLKFLIQKLLGYGDFNLDDSISRAALDEDRDQSGQPFWKWFMGAIKLIKEDLDDHWEKEHIGGFLDRDDAENIIKESQYSSGTFLLRFSSSQLGALSLVWKNSTGTFSTILPKNEKGLLVGGINKLIADTESINTLLVINRCTGRFYQLLPKCEVFTNNSPVNSPERVPANGKKPYVKALMMLSLGFSSLMQRKSSDSPKPGPSSQYKLITDRTRETGKKWIYPQI</sequence>
<accession>A0A8J2KTG0</accession>
<evidence type="ECO:0000313" key="4">
    <source>
        <dbReference type="EMBL" id="CAG7731920.1"/>
    </source>
</evidence>
<feature type="domain" description="SH2" evidence="3">
    <location>
        <begin position="511"/>
        <end position="572"/>
    </location>
</feature>